<dbReference type="InterPro" id="IPR001851">
    <property type="entry name" value="ABC_transp_permease"/>
</dbReference>
<evidence type="ECO:0000256" key="6">
    <source>
        <dbReference type="SAM" id="MobiDB-lite"/>
    </source>
</evidence>
<comment type="subcellular location">
    <subcellularLocation>
        <location evidence="1">Cell membrane</location>
        <topology evidence="1">Multi-pass membrane protein</topology>
    </subcellularLocation>
</comment>
<reference evidence="9" key="1">
    <citation type="journal article" date="2019" name="Int. J. Syst. Evol. Microbiol.">
        <title>The Global Catalogue of Microorganisms (GCM) 10K type strain sequencing project: providing services to taxonomists for standard genome sequencing and annotation.</title>
        <authorList>
            <consortium name="The Broad Institute Genomics Platform"/>
            <consortium name="The Broad Institute Genome Sequencing Center for Infectious Disease"/>
            <person name="Wu L."/>
            <person name="Ma J."/>
        </authorList>
    </citation>
    <scope>NUCLEOTIDE SEQUENCE [LARGE SCALE GENOMIC DNA]</scope>
    <source>
        <strain evidence="9">JCM 1490</strain>
    </source>
</reference>
<comment type="caution">
    <text evidence="8">The sequence shown here is derived from an EMBL/GenBank/DDBJ whole genome shotgun (WGS) entry which is preliminary data.</text>
</comment>
<dbReference type="RefSeq" id="WP_382392095.1">
    <property type="nucleotide sequence ID" value="NZ_JBHTCQ010000001.1"/>
</dbReference>
<keyword evidence="2" id="KW-1003">Cell membrane</keyword>
<dbReference type="Pfam" id="PF02653">
    <property type="entry name" value="BPD_transp_2"/>
    <property type="match status" value="1"/>
</dbReference>
<feature type="transmembrane region" description="Helical" evidence="7">
    <location>
        <begin position="234"/>
        <end position="255"/>
    </location>
</feature>
<gene>
    <name evidence="8" type="ORF">ACFQQL_05590</name>
</gene>
<dbReference type="EMBL" id="JBHTCQ010000001">
    <property type="protein sequence ID" value="MFC7404573.1"/>
    <property type="molecule type" value="Genomic_DNA"/>
</dbReference>
<feature type="transmembrane region" description="Helical" evidence="7">
    <location>
        <begin position="90"/>
        <end position="107"/>
    </location>
</feature>
<feature type="transmembrane region" description="Helical" evidence="7">
    <location>
        <begin position="65"/>
        <end position="83"/>
    </location>
</feature>
<dbReference type="PANTHER" id="PTHR32196">
    <property type="entry name" value="ABC TRANSPORTER PERMEASE PROTEIN YPHD-RELATED-RELATED"/>
    <property type="match status" value="1"/>
</dbReference>
<name>A0ABW2QB02_9MICO</name>
<feature type="transmembrane region" description="Helical" evidence="7">
    <location>
        <begin position="27"/>
        <end position="53"/>
    </location>
</feature>
<evidence type="ECO:0000313" key="9">
    <source>
        <dbReference type="Proteomes" id="UP001596455"/>
    </source>
</evidence>
<evidence type="ECO:0000256" key="4">
    <source>
        <dbReference type="ARBA" id="ARBA00022989"/>
    </source>
</evidence>
<accession>A0ABW2QB02</accession>
<feature type="transmembrane region" description="Helical" evidence="7">
    <location>
        <begin position="113"/>
        <end position="138"/>
    </location>
</feature>
<evidence type="ECO:0000256" key="1">
    <source>
        <dbReference type="ARBA" id="ARBA00004651"/>
    </source>
</evidence>
<organism evidence="8 9">
    <name type="scientific">Georgenia alba</name>
    <dbReference type="NCBI Taxonomy" id="2233858"/>
    <lineage>
        <taxon>Bacteria</taxon>
        <taxon>Bacillati</taxon>
        <taxon>Actinomycetota</taxon>
        <taxon>Actinomycetes</taxon>
        <taxon>Micrococcales</taxon>
        <taxon>Bogoriellaceae</taxon>
        <taxon>Georgenia</taxon>
    </lineage>
</organism>
<keyword evidence="3 7" id="KW-0812">Transmembrane</keyword>
<feature type="transmembrane region" description="Helical" evidence="7">
    <location>
        <begin position="145"/>
        <end position="164"/>
    </location>
</feature>
<proteinExistence type="predicted"/>
<dbReference type="CDD" id="cd06579">
    <property type="entry name" value="TM_PBP1_transp_AraH_like"/>
    <property type="match status" value="1"/>
</dbReference>
<sequence>MTVTTDRIGAPPPDAPGRGAQGRSRGLFAALTVVRLGPVLLLLLIVAVMALISPVFLSPFNLGNVGLEASVVAILALGQLLVIITAGIDLSVGSVIAMSSIIAALWIRDLDLVSGWLVIPSMVLVGGLAGAINGTLYVKGKLPHPFLPTLAMLMVARGVALLVSGGQPITGMPESVNAIGSARIGQMPLAVLLVAGLAVVVGVVLRRITWGQWIYAIGGNREGARRVGVPVNRVTISVYVFSGMCAGTAAIVVSGQTNSAYPTAGNLMELSAIAAVIIGGASFFGGRGTVIGTLVGALILGVIQNGLNLMNVPSSWQYVALGTAVVIAVELDVLRSRLETRLRTVRTEESES</sequence>
<keyword evidence="9" id="KW-1185">Reference proteome</keyword>
<evidence type="ECO:0000256" key="7">
    <source>
        <dbReference type="SAM" id="Phobius"/>
    </source>
</evidence>
<evidence type="ECO:0000313" key="8">
    <source>
        <dbReference type="EMBL" id="MFC7404573.1"/>
    </source>
</evidence>
<dbReference type="Proteomes" id="UP001596455">
    <property type="component" value="Unassembled WGS sequence"/>
</dbReference>
<feature type="transmembrane region" description="Helical" evidence="7">
    <location>
        <begin position="267"/>
        <end position="284"/>
    </location>
</feature>
<protein>
    <submittedName>
        <fullName evidence="8">ABC transporter permease</fullName>
    </submittedName>
</protein>
<evidence type="ECO:0000256" key="3">
    <source>
        <dbReference type="ARBA" id="ARBA00022692"/>
    </source>
</evidence>
<keyword evidence="4 7" id="KW-1133">Transmembrane helix</keyword>
<feature type="transmembrane region" description="Helical" evidence="7">
    <location>
        <begin position="184"/>
        <end position="205"/>
    </location>
</feature>
<evidence type="ECO:0000256" key="2">
    <source>
        <dbReference type="ARBA" id="ARBA00022475"/>
    </source>
</evidence>
<feature type="region of interest" description="Disordered" evidence="6">
    <location>
        <begin position="1"/>
        <end position="21"/>
    </location>
</feature>
<keyword evidence="5 7" id="KW-0472">Membrane</keyword>
<evidence type="ECO:0000256" key="5">
    <source>
        <dbReference type="ARBA" id="ARBA00023136"/>
    </source>
</evidence>